<proteinExistence type="predicted"/>
<gene>
    <name evidence="1" type="ORF">SAMN05421819_1544</name>
</gene>
<dbReference type="Proteomes" id="UP000236728">
    <property type="component" value="Unassembled WGS sequence"/>
</dbReference>
<sequence length="272" mass="29016">MLHKTFMRSDTAMRNTTSSLATKLTSRKAATLLLALAGVIGGAAGAQVVAAPGTAPMQPKPVAQLTAYTGPKYNNRYELFGGLSFMNGQAGQNLQSKYNMGGGEGQFTYWLGKGPVSRLGVLGDYRFEAGTTPTIPNPGNAQNVHLNRVLVMQHVFSGGVVYRGFKNRYFAIDYHAQAGASHGIFDHATQNYPGGSPVSACPAQQTAGQTGNLGLYCNSTAPWGAVGGSIDFNQSSRFAVRLSPDMIFEHFGTETREYFSLGGGILWRFGAR</sequence>
<organism evidence="1 2">
    <name type="scientific">Bryocella elongata</name>
    <dbReference type="NCBI Taxonomy" id="863522"/>
    <lineage>
        <taxon>Bacteria</taxon>
        <taxon>Pseudomonadati</taxon>
        <taxon>Acidobacteriota</taxon>
        <taxon>Terriglobia</taxon>
        <taxon>Terriglobales</taxon>
        <taxon>Acidobacteriaceae</taxon>
        <taxon>Bryocella</taxon>
    </lineage>
</organism>
<accession>A0A1H5WE98</accession>
<name>A0A1H5WE98_9BACT</name>
<dbReference type="EMBL" id="FNVA01000002">
    <property type="protein sequence ID" value="SEF97792.1"/>
    <property type="molecule type" value="Genomic_DNA"/>
</dbReference>
<reference evidence="1 2" key="1">
    <citation type="submission" date="2016-10" db="EMBL/GenBank/DDBJ databases">
        <authorList>
            <person name="de Groot N.N."/>
        </authorList>
    </citation>
    <scope>NUCLEOTIDE SEQUENCE [LARGE SCALE GENOMIC DNA]</scope>
    <source>
        <strain evidence="1 2">DSM 22489</strain>
    </source>
</reference>
<dbReference type="RefSeq" id="WP_103932463.1">
    <property type="nucleotide sequence ID" value="NZ_FNVA01000002.1"/>
</dbReference>
<protein>
    <recommendedName>
        <fullName evidence="3">Outer membrane protein beta-barrel domain-containing protein</fullName>
    </recommendedName>
</protein>
<evidence type="ECO:0008006" key="3">
    <source>
        <dbReference type="Google" id="ProtNLM"/>
    </source>
</evidence>
<evidence type="ECO:0000313" key="2">
    <source>
        <dbReference type="Proteomes" id="UP000236728"/>
    </source>
</evidence>
<dbReference type="AlphaFoldDB" id="A0A1H5WE98"/>
<dbReference type="OrthoDB" id="117995at2"/>
<keyword evidence="2" id="KW-1185">Reference proteome</keyword>
<evidence type="ECO:0000313" key="1">
    <source>
        <dbReference type="EMBL" id="SEF97792.1"/>
    </source>
</evidence>